<gene>
    <name evidence="1" type="ORF">MRB53_015514</name>
</gene>
<dbReference type="Proteomes" id="UP001234297">
    <property type="component" value="Chromosome 5"/>
</dbReference>
<reference evidence="1 2" key="1">
    <citation type="journal article" date="2022" name="Hortic Res">
        <title>A haplotype resolved chromosomal level avocado genome allows analysis of novel avocado genes.</title>
        <authorList>
            <person name="Nath O."/>
            <person name="Fletcher S.J."/>
            <person name="Hayward A."/>
            <person name="Shaw L.M."/>
            <person name="Masouleh A.K."/>
            <person name="Furtado A."/>
            <person name="Henry R.J."/>
            <person name="Mitter N."/>
        </authorList>
    </citation>
    <scope>NUCLEOTIDE SEQUENCE [LARGE SCALE GENOMIC DNA]</scope>
    <source>
        <strain evidence="2">cv. Hass</strain>
    </source>
</reference>
<accession>A0ACC2LZK1</accession>
<protein>
    <submittedName>
        <fullName evidence="1">Uncharacterized protein</fullName>
    </submittedName>
</protein>
<sequence length="262" mass="30552">MKELGELRHFLGLVVIRSKEGILLCQQSYAKKLLGRFGMTNYSDIATPVEVNAKLLQDEGEELEDKVMYRQLVGSLIYLTLIRLDIAHGVHVVSRFMQRPRGPHLDAICRILRECITISGDPQKKNKALLRSKAIAPLPQFKAFAMHKTHFHDLHFRLGSGYLYCHQGDCRHIIVVRDMRLIHPDDVQNRALYPIVSFQLKAHWRKCSVCRTFRATKVTVNDKWAEDNPCYFCESCYFLLHYSEDGSLLYNEFEVYDYHQEF</sequence>
<comment type="caution">
    <text evidence="1">The sequence shown here is derived from an EMBL/GenBank/DDBJ whole genome shotgun (WGS) entry which is preliminary data.</text>
</comment>
<dbReference type="EMBL" id="CM056813">
    <property type="protein sequence ID" value="KAJ8638820.1"/>
    <property type="molecule type" value="Genomic_DNA"/>
</dbReference>
<organism evidence="1 2">
    <name type="scientific">Persea americana</name>
    <name type="common">Avocado</name>
    <dbReference type="NCBI Taxonomy" id="3435"/>
    <lineage>
        <taxon>Eukaryota</taxon>
        <taxon>Viridiplantae</taxon>
        <taxon>Streptophyta</taxon>
        <taxon>Embryophyta</taxon>
        <taxon>Tracheophyta</taxon>
        <taxon>Spermatophyta</taxon>
        <taxon>Magnoliopsida</taxon>
        <taxon>Magnoliidae</taxon>
        <taxon>Laurales</taxon>
        <taxon>Lauraceae</taxon>
        <taxon>Persea</taxon>
    </lineage>
</organism>
<proteinExistence type="predicted"/>
<evidence type="ECO:0000313" key="2">
    <source>
        <dbReference type="Proteomes" id="UP001234297"/>
    </source>
</evidence>
<name>A0ACC2LZK1_PERAE</name>
<evidence type="ECO:0000313" key="1">
    <source>
        <dbReference type="EMBL" id="KAJ8638820.1"/>
    </source>
</evidence>
<keyword evidence="2" id="KW-1185">Reference proteome</keyword>